<keyword evidence="4" id="KW-0010">Activator</keyword>
<dbReference type="SMR" id="A0A6C1DXJ3"/>
<dbReference type="InterPro" id="IPR019404">
    <property type="entry name" value="Mediator_Med11"/>
</dbReference>
<comment type="function">
    <text evidence="4">Component of the Mediator complex, a coactivator involved in the regulated transcription of nearly all RNA polymerase II-dependent genes. Mediator functions as a bridge to convey information from gene-specific regulatory proteins to the basal RNA polymerase II transcription machinery. Mediator is recruited to promoters by direct interactions with regulatory proteins and serves as a scaffold for the assembly of a functional pre-initiation complex with RNA polymerase II and the general transcription factors.</text>
</comment>
<name>A0A6C1DXJ3_SACPS</name>
<evidence type="ECO:0000256" key="3">
    <source>
        <dbReference type="ARBA" id="ARBA00023242"/>
    </source>
</evidence>
<evidence type="ECO:0000256" key="2">
    <source>
        <dbReference type="ARBA" id="ARBA00008186"/>
    </source>
</evidence>
<keyword evidence="3 4" id="KW-0539">Nucleus</keyword>
<organism evidence="5 6">
    <name type="scientific">Saccharomyces pastorianus</name>
    <name type="common">Lager yeast</name>
    <name type="synonym">Saccharomyces cerevisiae x Saccharomyces eubayanus</name>
    <dbReference type="NCBI Taxonomy" id="27292"/>
    <lineage>
        <taxon>Eukaryota</taxon>
        <taxon>Fungi</taxon>
        <taxon>Dikarya</taxon>
        <taxon>Ascomycota</taxon>
        <taxon>Saccharomycotina</taxon>
        <taxon>Saccharomycetes</taxon>
        <taxon>Saccharomycetales</taxon>
        <taxon>Saccharomycetaceae</taxon>
        <taxon>Saccharomyces</taxon>
    </lineage>
</organism>
<dbReference type="FunFam" id="1.10.287.3490:FF:000003">
    <property type="entry name" value="Mediator of RNA polymerase II transcription subunit 11"/>
    <property type="match status" value="1"/>
</dbReference>
<dbReference type="GO" id="GO:0016592">
    <property type="term" value="C:mediator complex"/>
    <property type="evidence" value="ECO:0007669"/>
    <property type="project" value="InterPro"/>
</dbReference>
<dbReference type="GO" id="GO:0006357">
    <property type="term" value="P:regulation of transcription by RNA polymerase II"/>
    <property type="evidence" value="ECO:0007669"/>
    <property type="project" value="InterPro"/>
</dbReference>
<accession>A0A6C1DXJ3</accession>
<dbReference type="Proteomes" id="UP000501346">
    <property type="component" value="Chromosome ScXIII"/>
</dbReference>
<keyword evidence="4" id="KW-0804">Transcription</keyword>
<keyword evidence="4" id="KW-0805">Transcription regulation</keyword>
<dbReference type="AlphaFoldDB" id="A0A6C1DXJ3"/>
<dbReference type="Gene3D" id="1.10.287.3490">
    <property type="match status" value="1"/>
</dbReference>
<comment type="subcellular location">
    <subcellularLocation>
        <location evidence="1 4">Nucleus</location>
    </subcellularLocation>
</comment>
<evidence type="ECO:0000256" key="1">
    <source>
        <dbReference type="ARBA" id="ARBA00004123"/>
    </source>
</evidence>
<sequence>MQVLNTKSETKQENETMQPPYIQERLKSLNDIETQLCSMLQEASQVTFIFGELKRGNESVKPQFENHVKQFYERLDKSTTQLRKEIQLLDENVGTRLLPINVNKKALGQDTEKMEEQLDLLSAILDPSKSK</sequence>
<evidence type="ECO:0000256" key="4">
    <source>
        <dbReference type="RuleBase" id="RU364147"/>
    </source>
</evidence>
<dbReference type="OrthoDB" id="5418434at2759"/>
<protein>
    <recommendedName>
        <fullName evidence="4">Mediator of RNA polymerase II transcription subunit 11</fullName>
    </recommendedName>
    <alternativeName>
        <fullName evidence="4">Mediator complex subunit 11</fullName>
    </alternativeName>
</protein>
<reference evidence="5 6" key="1">
    <citation type="journal article" date="2019" name="BMC Genomics">
        <title>Chromosome level assembly and comparative genome analysis confirm lager-brewing yeasts originated from a single hybridization.</title>
        <authorList>
            <person name="Salazar A.N."/>
            <person name="Gorter de Vries A.R."/>
            <person name="van den Broek M."/>
            <person name="Brouwers N."/>
            <person name="de la Torre Cortes P."/>
            <person name="Kuijpers N.G.A."/>
            <person name="Daran J.G."/>
            <person name="Abeel T."/>
        </authorList>
    </citation>
    <scope>NUCLEOTIDE SEQUENCE [LARGE SCALE GENOMIC DNA]</scope>
    <source>
        <strain evidence="5 6">CBS 1483</strain>
    </source>
</reference>
<comment type="subunit">
    <text evidence="4">Component of the Mediator complex.</text>
</comment>
<gene>
    <name evidence="5" type="primary">MED11_1</name>
    <name evidence="4" type="synonym">MED11</name>
    <name evidence="5" type="ORF">GRS66_004015</name>
</gene>
<dbReference type="GO" id="GO:0003712">
    <property type="term" value="F:transcription coregulator activity"/>
    <property type="evidence" value="ECO:0007669"/>
    <property type="project" value="InterPro"/>
</dbReference>
<dbReference type="Pfam" id="PF10280">
    <property type="entry name" value="Med11"/>
    <property type="match status" value="1"/>
</dbReference>
<evidence type="ECO:0000313" key="5">
    <source>
        <dbReference type="EMBL" id="QID81625.1"/>
    </source>
</evidence>
<comment type="similarity">
    <text evidence="2 4">Belongs to the Mediator complex subunit 11 family.</text>
</comment>
<dbReference type="EMBL" id="CP048994">
    <property type="protein sequence ID" value="QID81625.1"/>
    <property type="molecule type" value="Genomic_DNA"/>
</dbReference>
<evidence type="ECO:0000313" key="6">
    <source>
        <dbReference type="Proteomes" id="UP000501346"/>
    </source>
</evidence>
<keyword evidence="6" id="KW-1185">Reference proteome</keyword>
<proteinExistence type="inferred from homology"/>